<reference evidence="2 3" key="1">
    <citation type="journal article" date="2020" name="Mol. Biol. Evol.">
        <title>Distinct Expression and Methylation Patterns for Genes with Different Fates following a Single Whole-Genome Duplication in Flowering Plants.</title>
        <authorList>
            <person name="Shi T."/>
            <person name="Rahmani R.S."/>
            <person name="Gugger P.F."/>
            <person name="Wang M."/>
            <person name="Li H."/>
            <person name="Zhang Y."/>
            <person name="Li Z."/>
            <person name="Wang Q."/>
            <person name="Van de Peer Y."/>
            <person name="Marchal K."/>
            <person name="Chen J."/>
        </authorList>
    </citation>
    <scope>NUCLEOTIDE SEQUENCE [LARGE SCALE GENOMIC DNA]</scope>
    <source>
        <tissue evidence="2">Leaf</tissue>
    </source>
</reference>
<protein>
    <submittedName>
        <fullName evidence="2">Uncharacterized protein</fullName>
    </submittedName>
</protein>
<feature type="region of interest" description="Disordered" evidence="1">
    <location>
        <begin position="53"/>
        <end position="73"/>
    </location>
</feature>
<gene>
    <name evidence="2" type="ORF">HUJ06_008102</name>
</gene>
<comment type="caution">
    <text evidence="2">The sequence shown here is derived from an EMBL/GenBank/DDBJ whole genome shotgun (WGS) entry which is preliminary data.</text>
</comment>
<evidence type="ECO:0000313" key="3">
    <source>
        <dbReference type="Proteomes" id="UP000607653"/>
    </source>
</evidence>
<accession>A0A822Z1B2</accession>
<keyword evidence="3" id="KW-1185">Reference proteome</keyword>
<organism evidence="2 3">
    <name type="scientific">Nelumbo nucifera</name>
    <name type="common">Sacred lotus</name>
    <dbReference type="NCBI Taxonomy" id="4432"/>
    <lineage>
        <taxon>Eukaryota</taxon>
        <taxon>Viridiplantae</taxon>
        <taxon>Streptophyta</taxon>
        <taxon>Embryophyta</taxon>
        <taxon>Tracheophyta</taxon>
        <taxon>Spermatophyta</taxon>
        <taxon>Magnoliopsida</taxon>
        <taxon>Proteales</taxon>
        <taxon>Nelumbonaceae</taxon>
        <taxon>Nelumbo</taxon>
    </lineage>
</organism>
<sequence>MSNNLLRFSGATFAIFASGSKKNLLLLLRANSDCIRIKGKFLVRFLCRTMEKSKPKELESQVPQKDIPKEDKH</sequence>
<dbReference type="AlphaFoldDB" id="A0A822Z1B2"/>
<dbReference type="EMBL" id="DUZY01000004">
    <property type="protein sequence ID" value="DAD37461.1"/>
    <property type="molecule type" value="Genomic_DNA"/>
</dbReference>
<proteinExistence type="predicted"/>
<dbReference type="Proteomes" id="UP000607653">
    <property type="component" value="Unassembled WGS sequence"/>
</dbReference>
<name>A0A822Z1B2_NELNU</name>
<evidence type="ECO:0000313" key="2">
    <source>
        <dbReference type="EMBL" id="DAD37461.1"/>
    </source>
</evidence>
<evidence type="ECO:0000256" key="1">
    <source>
        <dbReference type="SAM" id="MobiDB-lite"/>
    </source>
</evidence>